<keyword evidence="2" id="KW-0645">Protease</keyword>
<feature type="non-terminal residue" evidence="2">
    <location>
        <position position="97"/>
    </location>
</feature>
<dbReference type="Gene3D" id="3.40.220.10">
    <property type="entry name" value="Leucine Aminopeptidase, subunit E, domain 1"/>
    <property type="match status" value="1"/>
</dbReference>
<protein>
    <submittedName>
        <fullName evidence="2">Multifunctional aminopeptidase A</fullName>
        <ecNumber evidence="2">3.4.11.1</ecNumber>
    </submittedName>
</protein>
<reference evidence="2 3" key="1">
    <citation type="journal article" date="2012" name="J. Bacteriol.">
        <title>Complete Genome Sequence of Mycobacterium fortuitum subsp. fortuitum Type Strain DSM46621.</title>
        <authorList>
            <person name="Ho Y.S."/>
            <person name="Adroub S.A."/>
            <person name="Aleisa F."/>
            <person name="Mahmood H."/>
            <person name="Othoum G."/>
            <person name="Rashid F."/>
            <person name="Zaher M."/>
            <person name="Ali S."/>
            <person name="Bitter W."/>
            <person name="Pain A."/>
            <person name="Abdallah A.M."/>
        </authorList>
    </citation>
    <scope>NUCLEOTIDE SEQUENCE [LARGE SCALE GENOMIC DNA]</scope>
    <source>
        <strain evidence="3">DSM46621</strain>
    </source>
</reference>
<dbReference type="Proteomes" id="UP000006043">
    <property type="component" value="Unassembled WGS sequence"/>
</dbReference>
<dbReference type="SUPFAM" id="SSF52949">
    <property type="entry name" value="Macro domain-like"/>
    <property type="match status" value="1"/>
</dbReference>
<organism evidence="2 3">
    <name type="scientific">Mycolicibacterium fortuitum subsp. fortuitum DSM 46621 = ATCC 6841 = JCM 6387</name>
    <dbReference type="NCBI Taxonomy" id="1214102"/>
    <lineage>
        <taxon>Bacteria</taxon>
        <taxon>Bacillati</taxon>
        <taxon>Actinomycetota</taxon>
        <taxon>Actinomycetes</taxon>
        <taxon>Mycobacteriales</taxon>
        <taxon>Mycobacteriaceae</taxon>
        <taxon>Mycolicibacterium</taxon>
    </lineage>
</organism>
<dbReference type="EC" id="3.4.11.1" evidence="2"/>
<sequence length="97" mass="9758">MSSAPGYQAPTVTVSSSLPRKGVAEAVLVIGVVSDDDGPKVLSAGSFLDEDAVAAVESTLQALGGTGSEGQTHRLVVPSLPVASVLTVGLGKPRDEW</sequence>
<dbReference type="Pfam" id="PF02789">
    <property type="entry name" value="Peptidase_M17_N"/>
    <property type="match status" value="1"/>
</dbReference>
<comment type="caution">
    <text evidence="2">The sequence shown here is derived from an EMBL/GenBank/DDBJ whole genome shotgun (WGS) entry which is preliminary data.</text>
</comment>
<dbReference type="InterPro" id="IPR008283">
    <property type="entry name" value="Peptidase_M17_N"/>
</dbReference>
<proteinExistence type="predicted"/>
<dbReference type="HOGENOM" id="CLU_2351597_0_0_11"/>
<evidence type="ECO:0000313" key="3">
    <source>
        <dbReference type="Proteomes" id="UP000006043"/>
    </source>
</evidence>
<dbReference type="InterPro" id="IPR043472">
    <property type="entry name" value="Macro_dom-like"/>
</dbReference>
<name>K0UE71_MYCFO</name>
<keyword evidence="2" id="KW-0031">Aminopeptidase</keyword>
<dbReference type="GO" id="GO:0006508">
    <property type="term" value="P:proteolysis"/>
    <property type="evidence" value="ECO:0007669"/>
    <property type="project" value="InterPro"/>
</dbReference>
<evidence type="ECO:0000313" key="2">
    <source>
        <dbReference type="EMBL" id="EJZ05211.1"/>
    </source>
</evidence>
<feature type="domain" description="Peptidase M17 leucyl aminopeptidase N-terminal" evidence="1">
    <location>
        <begin position="29"/>
        <end position="94"/>
    </location>
</feature>
<dbReference type="EMBL" id="ALQB01000237">
    <property type="protein sequence ID" value="EJZ05211.1"/>
    <property type="molecule type" value="Genomic_DNA"/>
</dbReference>
<gene>
    <name evidence="2" type="ORF">MFORT_30029</name>
</gene>
<dbReference type="GO" id="GO:0070006">
    <property type="term" value="F:metalloaminopeptidase activity"/>
    <property type="evidence" value="ECO:0007669"/>
    <property type="project" value="InterPro"/>
</dbReference>
<evidence type="ECO:0000259" key="1">
    <source>
        <dbReference type="Pfam" id="PF02789"/>
    </source>
</evidence>
<dbReference type="AlphaFoldDB" id="K0UE71"/>
<accession>K0UE71</accession>
<keyword evidence="2" id="KW-0378">Hydrolase</keyword>